<dbReference type="SUPFAM" id="SSF53187">
    <property type="entry name" value="Zn-dependent exopeptidases"/>
    <property type="match status" value="1"/>
</dbReference>
<proteinExistence type="predicted"/>
<feature type="compositionally biased region" description="Pro residues" evidence="3">
    <location>
        <begin position="424"/>
        <end position="434"/>
    </location>
</feature>
<evidence type="ECO:0000256" key="2">
    <source>
        <dbReference type="PIRSR" id="PIRSR005962-1"/>
    </source>
</evidence>
<dbReference type="InterPro" id="IPR017439">
    <property type="entry name" value="Amidohydrolase"/>
</dbReference>
<dbReference type="GO" id="GO:0050118">
    <property type="term" value="F:N-acetyldiaminopimelate deacetylase activity"/>
    <property type="evidence" value="ECO:0007669"/>
    <property type="project" value="UniProtKB-ARBA"/>
</dbReference>
<dbReference type="KEGG" id="sgj:IAG43_10790"/>
<evidence type="ECO:0000259" key="4">
    <source>
        <dbReference type="Pfam" id="PF07687"/>
    </source>
</evidence>
<dbReference type="Pfam" id="PF07687">
    <property type="entry name" value="M20_dimer"/>
    <property type="match status" value="1"/>
</dbReference>
<dbReference type="PANTHER" id="PTHR11014">
    <property type="entry name" value="PEPTIDASE M20 FAMILY MEMBER"/>
    <property type="match status" value="1"/>
</dbReference>
<evidence type="ECO:0000256" key="1">
    <source>
        <dbReference type="ARBA" id="ARBA00022801"/>
    </source>
</evidence>
<evidence type="ECO:0000313" key="5">
    <source>
        <dbReference type="EMBL" id="QNP63373.1"/>
    </source>
</evidence>
<feature type="binding site" evidence="2">
    <location>
        <position position="121"/>
    </location>
    <ligand>
        <name>Mn(2+)</name>
        <dbReference type="ChEBI" id="CHEBI:29035"/>
        <label>2</label>
    </ligand>
</feature>
<gene>
    <name evidence="5" type="ORF">IAG43_10790</name>
</gene>
<accession>A0A7H0HS57</accession>
<dbReference type="GO" id="GO:0046872">
    <property type="term" value="F:metal ion binding"/>
    <property type="evidence" value="ECO:0007669"/>
    <property type="project" value="UniProtKB-KW"/>
</dbReference>
<dbReference type="NCBIfam" id="TIGR01891">
    <property type="entry name" value="amidohydrolases"/>
    <property type="match status" value="1"/>
</dbReference>
<dbReference type="GO" id="GO:0019877">
    <property type="term" value="P:diaminopimelate biosynthetic process"/>
    <property type="evidence" value="ECO:0007669"/>
    <property type="project" value="UniProtKB-ARBA"/>
</dbReference>
<keyword evidence="2" id="KW-0464">Manganese</keyword>
<dbReference type="Proteomes" id="UP000516230">
    <property type="component" value="Chromosome"/>
</dbReference>
<evidence type="ECO:0000256" key="3">
    <source>
        <dbReference type="SAM" id="MobiDB-lite"/>
    </source>
</evidence>
<feature type="compositionally biased region" description="Low complexity" evidence="3">
    <location>
        <begin position="435"/>
        <end position="447"/>
    </location>
</feature>
<feature type="binding site" evidence="2">
    <location>
        <position position="183"/>
    </location>
    <ligand>
        <name>Mn(2+)</name>
        <dbReference type="ChEBI" id="CHEBI:29035"/>
        <label>2</label>
    </ligand>
</feature>
<dbReference type="InterPro" id="IPR002933">
    <property type="entry name" value="Peptidase_M20"/>
</dbReference>
<dbReference type="CDD" id="cd03886">
    <property type="entry name" value="M20_Acy1"/>
    <property type="match status" value="1"/>
</dbReference>
<comment type="cofactor">
    <cofactor evidence="2">
        <name>Mn(2+)</name>
        <dbReference type="ChEBI" id="CHEBI:29035"/>
    </cofactor>
    <text evidence="2">The Mn(2+) ion enhances activity.</text>
</comment>
<dbReference type="Pfam" id="PF01546">
    <property type="entry name" value="Peptidase_M20"/>
    <property type="match status" value="1"/>
</dbReference>
<dbReference type="FunFam" id="3.30.70.360:FF:000001">
    <property type="entry name" value="N-acetyldiaminopimelate deacetylase"/>
    <property type="match status" value="1"/>
</dbReference>
<dbReference type="InterPro" id="IPR011650">
    <property type="entry name" value="Peptidase_M20_dimer"/>
</dbReference>
<feature type="compositionally biased region" description="Basic and acidic residues" evidence="3">
    <location>
        <begin position="1"/>
        <end position="11"/>
    </location>
</feature>
<dbReference type="Gene3D" id="3.30.70.360">
    <property type="match status" value="1"/>
</dbReference>
<feature type="region of interest" description="Disordered" evidence="3">
    <location>
        <begin position="1"/>
        <end position="28"/>
    </location>
</feature>
<feature type="region of interest" description="Disordered" evidence="3">
    <location>
        <begin position="415"/>
        <end position="447"/>
    </location>
</feature>
<dbReference type="PIRSF" id="PIRSF005962">
    <property type="entry name" value="Pept_M20D_amidohydro"/>
    <property type="match status" value="1"/>
</dbReference>
<feature type="binding site" evidence="2">
    <location>
        <position position="386"/>
    </location>
    <ligand>
        <name>Mn(2+)</name>
        <dbReference type="ChEBI" id="CHEBI:29035"/>
        <label>2</label>
    </ligand>
</feature>
<reference evidence="5 6" key="1">
    <citation type="submission" date="2020-08" db="EMBL/GenBank/DDBJ databases">
        <title>A novel species.</title>
        <authorList>
            <person name="Gao J."/>
        </authorList>
    </citation>
    <scope>NUCLEOTIDE SEQUENCE [LARGE SCALE GENOMIC DNA]</scope>
    <source>
        <strain evidence="5 6">CRPJ-33</strain>
    </source>
</reference>
<dbReference type="EMBL" id="CP060825">
    <property type="protein sequence ID" value="QNP63373.1"/>
    <property type="molecule type" value="Genomic_DNA"/>
</dbReference>
<sequence>MNRHHTDDRPPHGASGAPDAPGPDPRALGDDLVRLRHALHRDPELGLDLPRTRRKVLDALDGLPLEITTGTRLSSVTAVLRGGRPGPAVLLRADMDALPVQEESGLPYASEVPGVMHACGHDIHTAALVGAAHLLCARRDTLAGDVVFMFQPGEEGHGGARLMIEEGVLDAAGSRVVAAYGLHVFSTVLPLGVVATRPGPLLAASDTVTVTVNGRGGHGSSPHAAVDPVPAVCEMVTALQTMITRTVDVFDPAVLTVGSLHAGTTHNVIPSTARFEATVRTFSAATHDAVREGFVRTVRGVADAHGVEAGIDYQELYPPTVNDPAEAAFALRTARGLFGPQRAFEAPKPMAGSEDFSFVLAEVPGAFVGIGACPAGADPATAPMNHSPHAVYDDAVLPDAAALLAALAAGRLDREAAPGTTYPGPAPAPAPIPAPRDAAAPAGEGGR</sequence>
<dbReference type="InterPro" id="IPR036264">
    <property type="entry name" value="Bact_exopeptidase_dim_dom"/>
</dbReference>
<feature type="binding site" evidence="2">
    <location>
        <position position="155"/>
    </location>
    <ligand>
        <name>Mn(2+)</name>
        <dbReference type="ChEBI" id="CHEBI:29035"/>
        <label>2</label>
    </ligand>
</feature>
<dbReference type="AlphaFoldDB" id="A0A7H0HS57"/>
<feature type="binding site" evidence="2">
    <location>
        <position position="119"/>
    </location>
    <ligand>
        <name>Mn(2+)</name>
        <dbReference type="ChEBI" id="CHEBI:29035"/>
        <label>2</label>
    </ligand>
</feature>
<feature type="domain" description="Peptidase M20 dimerisation" evidence="4">
    <location>
        <begin position="207"/>
        <end position="298"/>
    </location>
</feature>
<name>A0A7H0HS57_9ACTN</name>
<dbReference type="SUPFAM" id="SSF55031">
    <property type="entry name" value="Bacterial exopeptidase dimerisation domain"/>
    <property type="match status" value="1"/>
</dbReference>
<dbReference type="Gene3D" id="3.40.630.10">
    <property type="entry name" value="Zn peptidases"/>
    <property type="match status" value="1"/>
</dbReference>
<keyword evidence="6" id="KW-1185">Reference proteome</keyword>
<dbReference type="RefSeq" id="WP_187740534.1">
    <property type="nucleotide sequence ID" value="NZ_CP060825.1"/>
</dbReference>
<dbReference type="PANTHER" id="PTHR11014:SF63">
    <property type="entry name" value="METALLOPEPTIDASE, PUTATIVE (AFU_ORTHOLOGUE AFUA_6G09600)-RELATED"/>
    <property type="match status" value="1"/>
</dbReference>
<keyword evidence="2" id="KW-0479">Metal-binding</keyword>
<evidence type="ECO:0000313" key="6">
    <source>
        <dbReference type="Proteomes" id="UP000516230"/>
    </source>
</evidence>
<organism evidence="5 6">
    <name type="scientific">Streptomyces genisteinicus</name>
    <dbReference type="NCBI Taxonomy" id="2768068"/>
    <lineage>
        <taxon>Bacteria</taxon>
        <taxon>Bacillati</taxon>
        <taxon>Actinomycetota</taxon>
        <taxon>Actinomycetes</taxon>
        <taxon>Kitasatosporales</taxon>
        <taxon>Streptomycetaceae</taxon>
        <taxon>Streptomyces</taxon>
    </lineage>
</organism>
<protein>
    <submittedName>
        <fullName evidence="5">Amidohydrolase</fullName>
    </submittedName>
</protein>
<keyword evidence="1 5" id="KW-0378">Hydrolase</keyword>